<dbReference type="Proteomes" id="UP000603434">
    <property type="component" value="Unassembled WGS sequence"/>
</dbReference>
<dbReference type="AlphaFoldDB" id="A0A8J6TI01"/>
<dbReference type="Gene3D" id="3.40.50.10610">
    <property type="entry name" value="ABC-type transport auxiliary lipoprotein component"/>
    <property type="match status" value="1"/>
</dbReference>
<sequence length="179" mass="19996">MNENIRCPLCGKVIMTGKVAEGAAEFLTESLFTFLKNNSDLELVPTEQAEGILSDLLAGEKGSRSEHDLLVETGRALKADAVLAGYIFRFRERVGTSYSVESPASVAFDLHLIRVGDGRMLWSDHFDETQKALSEDLYQLKKFIKRKASWITAREMAQTGLEDMLRSFSGFGIRTENPK</sequence>
<gene>
    <name evidence="1" type="ORF">H8E23_14305</name>
</gene>
<dbReference type="EMBL" id="JACNJH010000202">
    <property type="protein sequence ID" value="MBC8362555.1"/>
    <property type="molecule type" value="Genomic_DNA"/>
</dbReference>
<proteinExistence type="predicted"/>
<evidence type="ECO:0000313" key="1">
    <source>
        <dbReference type="EMBL" id="MBC8362555.1"/>
    </source>
</evidence>
<protein>
    <submittedName>
        <fullName evidence="1">Uncharacterized protein</fullName>
    </submittedName>
</protein>
<comment type="caution">
    <text evidence="1">The sequence shown here is derived from an EMBL/GenBank/DDBJ whole genome shotgun (WGS) entry which is preliminary data.</text>
</comment>
<organism evidence="1 2">
    <name type="scientific">Candidatus Desulfatibia profunda</name>
    <dbReference type="NCBI Taxonomy" id="2841695"/>
    <lineage>
        <taxon>Bacteria</taxon>
        <taxon>Pseudomonadati</taxon>
        <taxon>Thermodesulfobacteriota</taxon>
        <taxon>Desulfobacteria</taxon>
        <taxon>Desulfobacterales</taxon>
        <taxon>Desulfobacterales incertae sedis</taxon>
        <taxon>Candidatus Desulfatibia</taxon>
    </lineage>
</organism>
<evidence type="ECO:0000313" key="2">
    <source>
        <dbReference type="Proteomes" id="UP000603434"/>
    </source>
</evidence>
<accession>A0A8J6TI01</accession>
<reference evidence="1 2" key="1">
    <citation type="submission" date="2020-08" db="EMBL/GenBank/DDBJ databases">
        <title>Bridging the membrane lipid divide: bacteria of the FCB group superphylum have the potential to synthesize archaeal ether lipids.</title>
        <authorList>
            <person name="Villanueva L."/>
            <person name="Von Meijenfeldt F.A.B."/>
            <person name="Westbye A.B."/>
            <person name="Yadav S."/>
            <person name="Hopmans E.C."/>
            <person name="Dutilh B.E."/>
            <person name="Sinninghe Damste J.S."/>
        </authorList>
    </citation>
    <scope>NUCLEOTIDE SEQUENCE [LARGE SCALE GENOMIC DNA]</scope>
    <source>
        <strain evidence="1">NIOZ-UU30</strain>
    </source>
</reference>
<name>A0A8J6TI01_9BACT</name>